<dbReference type="Proteomes" id="UP001549921">
    <property type="component" value="Unassembled WGS sequence"/>
</dbReference>
<reference evidence="2 3" key="1">
    <citation type="submission" date="2024-06" db="EMBL/GenBank/DDBJ databases">
        <title>A chromosome-level genome assembly of beet webworm, Loxostege sticticalis.</title>
        <authorList>
            <person name="Zhang Y."/>
        </authorList>
    </citation>
    <scope>NUCLEOTIDE SEQUENCE [LARGE SCALE GENOMIC DNA]</scope>
    <source>
        <strain evidence="2">AQ028</strain>
        <tissue evidence="2">Male pupae</tissue>
    </source>
</reference>
<dbReference type="Pfam" id="PF14817">
    <property type="entry name" value="HAUS5"/>
    <property type="match status" value="1"/>
</dbReference>
<protein>
    <recommendedName>
        <fullName evidence="4">Tektin</fullName>
    </recommendedName>
</protein>
<organism evidence="2 3">
    <name type="scientific">Loxostege sticticalis</name>
    <name type="common">Beet webworm moth</name>
    <dbReference type="NCBI Taxonomy" id="481309"/>
    <lineage>
        <taxon>Eukaryota</taxon>
        <taxon>Metazoa</taxon>
        <taxon>Ecdysozoa</taxon>
        <taxon>Arthropoda</taxon>
        <taxon>Hexapoda</taxon>
        <taxon>Insecta</taxon>
        <taxon>Pterygota</taxon>
        <taxon>Neoptera</taxon>
        <taxon>Endopterygota</taxon>
        <taxon>Lepidoptera</taxon>
        <taxon>Glossata</taxon>
        <taxon>Ditrysia</taxon>
        <taxon>Pyraloidea</taxon>
        <taxon>Crambidae</taxon>
        <taxon>Pyraustinae</taxon>
        <taxon>Loxostege</taxon>
    </lineage>
</organism>
<feature type="coiled-coil region" evidence="1">
    <location>
        <begin position="108"/>
        <end position="135"/>
    </location>
</feature>
<evidence type="ECO:0000313" key="2">
    <source>
        <dbReference type="EMBL" id="KAL0811876.1"/>
    </source>
</evidence>
<accession>A0ABD0SGN4</accession>
<name>A0ABD0SGN4_LOXSC</name>
<evidence type="ECO:0000313" key="3">
    <source>
        <dbReference type="Proteomes" id="UP001549921"/>
    </source>
</evidence>
<dbReference type="AlphaFoldDB" id="A0ABD0SGN4"/>
<dbReference type="EMBL" id="JBEDNZ010000023">
    <property type="protein sequence ID" value="KAL0811876.1"/>
    <property type="molecule type" value="Genomic_DNA"/>
</dbReference>
<gene>
    <name evidence="2" type="ORF">ABMA28_009298</name>
</gene>
<evidence type="ECO:0000256" key="1">
    <source>
        <dbReference type="SAM" id="Coils"/>
    </source>
</evidence>
<keyword evidence="1" id="KW-0175">Coiled coil</keyword>
<evidence type="ECO:0008006" key="4">
    <source>
        <dbReference type="Google" id="ProtNLM"/>
    </source>
</evidence>
<comment type="caution">
    <text evidence="2">The sequence shown here is derived from an EMBL/GenBank/DDBJ whole genome shotgun (WGS) entry which is preliminary data.</text>
</comment>
<dbReference type="InterPro" id="IPR029131">
    <property type="entry name" value="HAUS5"/>
</dbReference>
<proteinExistence type="predicted"/>
<sequence>MCDHKLSSDEVPEKFAEWLLSMGCPPEKVPSVDKVVEMCRGQYYMVWRSLMEHVEPKDTIRQKRLRVFCDDIYKYKRKNAFNKVCSPFQKKPDSSPIMPEELTLWHQHNEMKEKVAMAEERVAKAREDLNQLTDKITNKLSHRNLSQKRVEDLQRRSWLLQQVVEELRTKKDNLEETKAIANSLCTVDEDVDVQSKLDKYMSTVQSRRPGQPAATSMLAANPVASSSVVSASGYANDSEEQLSWLPKCRGDALWPQLCERRARLAAELSRDIAARPVTVTASPQSVLSHTAALHCSLALEALKNRAHIKQTRKRLAAAVADLNNYLSGEACELLVLRCEKVRSGARVNTLRALLDDVTSRSGVFEAGGEGGSEDARGTGRQITAIDKAIQSKKEEVKKLVASLATTEKKMHNVRECLIGIFNGFHKDQSLHDNDRFKAHLDFPQESVATLRQFYEERREKRRNKVELSMDLDVSDNCSFTDPIDNNNPRFVDELKIYLKKFNLEKNRKLVLESGEKIWVFESVRSAVDRLYTRCQSAEASCALLRPSVSLSQNLQALIEHVRNRVMLGRVLEAIQTGVNNLNVNIDTTLKTKEEAIVDKIKKRLNENLLSLQKTTKTLELGQENLKFWSGNEMRKYISYQRIVDGRPYKDYETIYTLGFN</sequence>